<protein>
    <submittedName>
        <fullName evidence="1">Uncharacterized protein</fullName>
    </submittedName>
</protein>
<evidence type="ECO:0000313" key="1">
    <source>
        <dbReference type="EMBL" id="SPC80699.1"/>
    </source>
</evidence>
<sequence length="98" mass="10825">MKAMMGDADEEMKAEMKAIRGHADVVDDLVLMRSSTIPSDYGNYGYRALDSELASFTRSKFLISSVPLKLFSPFNSPNPLTFLEMEGLSLLTTNNANV</sequence>
<accession>A0A2N9F1F5</accession>
<organism evidence="1">
    <name type="scientific">Fagus sylvatica</name>
    <name type="common">Beechnut</name>
    <dbReference type="NCBI Taxonomy" id="28930"/>
    <lineage>
        <taxon>Eukaryota</taxon>
        <taxon>Viridiplantae</taxon>
        <taxon>Streptophyta</taxon>
        <taxon>Embryophyta</taxon>
        <taxon>Tracheophyta</taxon>
        <taxon>Spermatophyta</taxon>
        <taxon>Magnoliopsida</taxon>
        <taxon>eudicotyledons</taxon>
        <taxon>Gunneridae</taxon>
        <taxon>Pentapetalae</taxon>
        <taxon>rosids</taxon>
        <taxon>fabids</taxon>
        <taxon>Fagales</taxon>
        <taxon>Fagaceae</taxon>
        <taxon>Fagus</taxon>
    </lineage>
</organism>
<reference evidence="1" key="1">
    <citation type="submission" date="2018-02" db="EMBL/GenBank/DDBJ databases">
        <authorList>
            <person name="Cohen D.B."/>
            <person name="Kent A.D."/>
        </authorList>
    </citation>
    <scope>NUCLEOTIDE SEQUENCE</scope>
</reference>
<proteinExistence type="predicted"/>
<gene>
    <name evidence="1" type="ORF">FSB_LOCUS8581</name>
</gene>
<dbReference type="EMBL" id="OIVN01000466">
    <property type="protein sequence ID" value="SPC80699.1"/>
    <property type="molecule type" value="Genomic_DNA"/>
</dbReference>
<dbReference type="AlphaFoldDB" id="A0A2N9F1F5"/>
<name>A0A2N9F1F5_FAGSY</name>